<evidence type="ECO:0008006" key="4">
    <source>
        <dbReference type="Google" id="ProtNLM"/>
    </source>
</evidence>
<keyword evidence="1" id="KW-0732">Signal</keyword>
<protein>
    <recommendedName>
        <fullName evidence="4">Secreted protein</fullName>
    </recommendedName>
</protein>
<name>A0ABW8EJP8_STRT5</name>
<comment type="caution">
    <text evidence="2">The sequence shown here is derived from an EMBL/GenBank/DDBJ whole genome shotgun (WGS) entry which is preliminary data.</text>
</comment>
<reference evidence="2 3" key="1">
    <citation type="submission" date="2024-10" db="EMBL/GenBank/DDBJ databases">
        <title>The Natural Products Discovery Center: Release of the First 8490 Sequenced Strains for Exploring Actinobacteria Biosynthetic Diversity.</title>
        <authorList>
            <person name="Kalkreuter E."/>
            <person name="Kautsar S.A."/>
            <person name="Yang D."/>
            <person name="Bader C.D."/>
            <person name="Teijaro C.N."/>
            <person name="Fluegel L."/>
            <person name="Davis C.M."/>
            <person name="Simpson J.R."/>
            <person name="Lauterbach L."/>
            <person name="Steele A.D."/>
            <person name="Gui C."/>
            <person name="Meng S."/>
            <person name="Li G."/>
            <person name="Viehrig K."/>
            <person name="Ye F."/>
            <person name="Su P."/>
            <person name="Kiefer A.F."/>
            <person name="Nichols A."/>
            <person name="Cepeda A.J."/>
            <person name="Yan W."/>
            <person name="Fan B."/>
            <person name="Jiang Y."/>
            <person name="Adhikari A."/>
            <person name="Zheng C.-J."/>
            <person name="Schuster L."/>
            <person name="Cowan T.M."/>
            <person name="Smanski M.J."/>
            <person name="Chevrette M.G."/>
            <person name="De Carvalho L.P.S."/>
            <person name="Shen B."/>
        </authorList>
    </citation>
    <scope>NUCLEOTIDE SEQUENCE [LARGE SCALE GENOMIC DNA]</scope>
    <source>
        <strain evidence="2 3">NPDC087220</strain>
    </source>
</reference>
<dbReference type="RefSeq" id="WP_365513327.1">
    <property type="nucleotide sequence ID" value="NZ_JBFANW010000419.1"/>
</dbReference>
<sequence length="95" mass="9982">MSTLAAAALVAGGVLFSAVPASAAAVQPAAVQAARATAVDADPEYLWAQYRFWSNEALIHKKKGNTAAARAARAKADAYKKAYDRLVACERSVRC</sequence>
<gene>
    <name evidence="2" type="ORF">ACIO7M_20535</name>
</gene>
<dbReference type="Proteomes" id="UP001617351">
    <property type="component" value="Unassembled WGS sequence"/>
</dbReference>
<accession>A0ABW8EJP8</accession>
<keyword evidence="3" id="KW-1185">Reference proteome</keyword>
<dbReference type="EMBL" id="JBIUYY010000008">
    <property type="protein sequence ID" value="MFJ2823484.1"/>
    <property type="molecule type" value="Genomic_DNA"/>
</dbReference>
<feature type="chain" id="PRO_5045262925" description="Secreted protein" evidence="1">
    <location>
        <begin position="24"/>
        <end position="95"/>
    </location>
</feature>
<evidence type="ECO:0000256" key="1">
    <source>
        <dbReference type="SAM" id="SignalP"/>
    </source>
</evidence>
<evidence type="ECO:0000313" key="2">
    <source>
        <dbReference type="EMBL" id="MFJ2823484.1"/>
    </source>
</evidence>
<proteinExistence type="predicted"/>
<evidence type="ECO:0000313" key="3">
    <source>
        <dbReference type="Proteomes" id="UP001617351"/>
    </source>
</evidence>
<feature type="signal peptide" evidence="1">
    <location>
        <begin position="1"/>
        <end position="23"/>
    </location>
</feature>
<organism evidence="2 3">
    <name type="scientific">Streptomyces toxytricini</name>
    <name type="common">Actinomyces toxytricini</name>
    <dbReference type="NCBI Taxonomy" id="67369"/>
    <lineage>
        <taxon>Bacteria</taxon>
        <taxon>Bacillati</taxon>
        <taxon>Actinomycetota</taxon>
        <taxon>Actinomycetes</taxon>
        <taxon>Kitasatosporales</taxon>
        <taxon>Streptomycetaceae</taxon>
        <taxon>Streptomyces</taxon>
    </lineage>
</organism>